<evidence type="ECO:0000313" key="2">
    <source>
        <dbReference type="Proteomes" id="UP000028582"/>
    </source>
</evidence>
<proteinExistence type="predicted"/>
<gene>
    <name evidence="1" type="ORF">F444_08093</name>
</gene>
<protein>
    <submittedName>
        <fullName evidence="1">Uncharacterized protein</fullName>
    </submittedName>
</protein>
<dbReference type="EMBL" id="ANJA01001530">
    <property type="protein sequence ID" value="ETO76535.1"/>
    <property type="molecule type" value="Genomic_DNA"/>
</dbReference>
<evidence type="ECO:0000313" key="1">
    <source>
        <dbReference type="EMBL" id="ETO76535.1"/>
    </source>
</evidence>
<name>A0A081ACC4_PHYNI</name>
<organism evidence="1 2">
    <name type="scientific">Phytophthora nicotianae P1976</name>
    <dbReference type="NCBI Taxonomy" id="1317066"/>
    <lineage>
        <taxon>Eukaryota</taxon>
        <taxon>Sar</taxon>
        <taxon>Stramenopiles</taxon>
        <taxon>Oomycota</taxon>
        <taxon>Peronosporomycetes</taxon>
        <taxon>Peronosporales</taxon>
        <taxon>Peronosporaceae</taxon>
        <taxon>Phytophthora</taxon>
    </lineage>
</organism>
<reference evidence="1 2" key="1">
    <citation type="submission" date="2013-11" db="EMBL/GenBank/DDBJ databases">
        <title>The Genome Sequence of Phytophthora parasitica P1976.</title>
        <authorList>
            <consortium name="The Broad Institute Genomics Platform"/>
            <person name="Russ C."/>
            <person name="Tyler B."/>
            <person name="Panabieres F."/>
            <person name="Shan W."/>
            <person name="Tripathy S."/>
            <person name="Grunwald N."/>
            <person name="Machado M."/>
            <person name="Johnson C.S."/>
            <person name="Walker B."/>
            <person name="Young S."/>
            <person name="Zeng Q."/>
            <person name="Gargeya S."/>
            <person name="Fitzgerald M."/>
            <person name="Haas B."/>
            <person name="Abouelleil A."/>
            <person name="Allen A.W."/>
            <person name="Alvarado L."/>
            <person name="Arachchi H.M."/>
            <person name="Berlin A.M."/>
            <person name="Chapman S.B."/>
            <person name="Gainer-Dewar J."/>
            <person name="Goldberg J."/>
            <person name="Griggs A."/>
            <person name="Gujja S."/>
            <person name="Hansen M."/>
            <person name="Howarth C."/>
            <person name="Imamovic A."/>
            <person name="Ireland A."/>
            <person name="Larimer J."/>
            <person name="McCowan C."/>
            <person name="Murphy C."/>
            <person name="Pearson M."/>
            <person name="Poon T.W."/>
            <person name="Priest M."/>
            <person name="Roberts A."/>
            <person name="Saif S."/>
            <person name="Shea T."/>
            <person name="Sisk P."/>
            <person name="Sykes S."/>
            <person name="Wortman J."/>
            <person name="Nusbaum C."/>
            <person name="Birren B."/>
        </authorList>
    </citation>
    <scope>NUCLEOTIDE SEQUENCE [LARGE SCALE GENOMIC DNA]</scope>
    <source>
        <strain evidence="1 2">P1976</strain>
    </source>
</reference>
<comment type="caution">
    <text evidence="1">The sequence shown here is derived from an EMBL/GenBank/DDBJ whole genome shotgun (WGS) entry which is preliminary data.</text>
</comment>
<accession>A0A081ACC4</accession>
<dbReference type="Proteomes" id="UP000028582">
    <property type="component" value="Unassembled WGS sequence"/>
</dbReference>
<dbReference type="AlphaFoldDB" id="A0A081ACC4"/>
<sequence>MVLLWRSRSCSTEVMESPCRTMQPCSCCKLLVAELPASPPSILIVKVTCALALAQRVDAPCRESESEPSLLFFASPVTEPNKTVRSGALVMDATRVSLRAVYEWDLLVLQAEMSGVRVELFKHQSSGNCVGQTCRRSFGADSTPECVFKLLVRAGSGRLHVALWSSSNLLPVRSRF</sequence>